<dbReference type="InterPro" id="IPR036188">
    <property type="entry name" value="FAD/NAD-bd_sf"/>
</dbReference>
<dbReference type="PIRSF" id="PIRSF037495">
    <property type="entry name" value="Opine_OX_OoxA/HcnB"/>
    <property type="match status" value="1"/>
</dbReference>
<organism evidence="3 4">
    <name type="scientific">Vibrio ziniensis</name>
    <dbReference type="NCBI Taxonomy" id="2711221"/>
    <lineage>
        <taxon>Bacteria</taxon>
        <taxon>Pseudomonadati</taxon>
        <taxon>Pseudomonadota</taxon>
        <taxon>Gammaproteobacteria</taxon>
        <taxon>Vibrionales</taxon>
        <taxon>Vibrionaceae</taxon>
        <taxon>Vibrio</taxon>
    </lineage>
</organism>
<dbReference type="AlphaFoldDB" id="A0A6G7CJ28"/>
<dbReference type="PANTHER" id="PTHR42949">
    <property type="entry name" value="ANAEROBIC GLYCEROL-3-PHOSPHATE DEHYDROGENASE SUBUNIT B"/>
    <property type="match status" value="1"/>
</dbReference>
<dbReference type="InterPro" id="IPR041854">
    <property type="entry name" value="BFD-like_2Fe2S-bd_dom_sf"/>
</dbReference>
<dbReference type="Pfam" id="PF07992">
    <property type="entry name" value="Pyr_redox_2"/>
    <property type="match status" value="1"/>
</dbReference>
<dbReference type="GO" id="GO:0016491">
    <property type="term" value="F:oxidoreductase activity"/>
    <property type="evidence" value="ECO:0007669"/>
    <property type="project" value="UniProtKB-KW"/>
</dbReference>
<keyword evidence="1" id="KW-0560">Oxidoreductase</keyword>
<dbReference type="Proteomes" id="UP000503003">
    <property type="component" value="Chromosome 1"/>
</dbReference>
<dbReference type="InterPro" id="IPR017224">
    <property type="entry name" value="Opine_Oxase_asu/HCN_bsu"/>
</dbReference>
<feature type="domain" description="FAD/NAD(P)-binding" evidence="2">
    <location>
        <begin position="5"/>
        <end position="285"/>
    </location>
</feature>
<dbReference type="PANTHER" id="PTHR42949:SF3">
    <property type="entry name" value="ANAEROBIC GLYCEROL-3-PHOSPHATE DEHYDROGENASE SUBUNIT B"/>
    <property type="match status" value="1"/>
</dbReference>
<reference evidence="3 4" key="1">
    <citation type="submission" date="2020-02" db="EMBL/GenBank/DDBJ databases">
        <title>A complete genome of a marine bacterium Vibrio sp. ZWAL4003 isolated from the mangrove sediment with the ability to degrade polysaccharides.</title>
        <authorList>
            <person name="Wu J."/>
            <person name="Qu W."/>
            <person name="Zeng R."/>
        </authorList>
    </citation>
    <scope>NUCLEOTIDE SEQUENCE [LARGE SCALE GENOMIC DNA]</scope>
    <source>
        <strain evidence="3 4">ZWAL4003</strain>
    </source>
</reference>
<dbReference type="KEGG" id="vzi:G5S32_08780"/>
<gene>
    <name evidence="3" type="ORF">G5S32_08780</name>
</gene>
<evidence type="ECO:0000313" key="4">
    <source>
        <dbReference type="Proteomes" id="UP000503003"/>
    </source>
</evidence>
<dbReference type="InterPro" id="IPR051691">
    <property type="entry name" value="Metab_Enz_Cyan_OpOx_G3PDH"/>
</dbReference>
<protein>
    <submittedName>
        <fullName evidence="3">NAD(P)/FAD-dependent oxidoreductase</fullName>
    </submittedName>
</protein>
<evidence type="ECO:0000259" key="2">
    <source>
        <dbReference type="Pfam" id="PF07992"/>
    </source>
</evidence>
<dbReference type="Gene3D" id="3.50.50.60">
    <property type="entry name" value="FAD/NAD(P)-binding domain"/>
    <property type="match status" value="2"/>
</dbReference>
<accession>A0A6G7CJ28</accession>
<dbReference type="Gene3D" id="1.10.10.1100">
    <property type="entry name" value="BFD-like [2Fe-2S]-binding domain"/>
    <property type="match status" value="1"/>
</dbReference>
<evidence type="ECO:0000313" key="3">
    <source>
        <dbReference type="EMBL" id="QIH42084.1"/>
    </source>
</evidence>
<proteinExistence type="predicted"/>
<dbReference type="EMBL" id="CP049331">
    <property type="protein sequence ID" value="QIH42084.1"/>
    <property type="molecule type" value="Genomic_DNA"/>
</dbReference>
<sequence length="417" mass="44820">MMQHYDIVIIGAGPGGLAAAMSASEAKCSVLVVDDNPLPGGQIWRHRVFSQLPVVAHKWINGVFESKFVTVSSQTKVVMFPQDKQVLLESPDSAKVVSFDKLILATGARELFLPYPGWELPGITGAGGLQSLIKGGLPVKGQRIVIAGSGPLLLAAADSARKAGAHVVAIVEQASMKSVAKFSVNLVRWPIKAIQSISLIPKRYWTSSYIQSVSQSNKGFEVAINKAGRIRHIECDRVACGFGLMPNIELPLALGCEVNQGCVVTDSFQRTSAKDYYAVGEVTGIGGSELALLEGQIAGYHASGNPKPANALLKQQAKWQAFADLLKKTFELGSSLLQLAKDNTLVCRCEDVTFERVKQYANWREAKVATRCGMGACQGRICSGAAQTLFKWQPPVPRPPFTPTRIETLSLIGSGDK</sequence>
<dbReference type="PRINTS" id="PR00368">
    <property type="entry name" value="FADPNR"/>
</dbReference>
<dbReference type="SUPFAM" id="SSF51905">
    <property type="entry name" value="FAD/NAD(P)-binding domain"/>
    <property type="match status" value="1"/>
</dbReference>
<dbReference type="InterPro" id="IPR023753">
    <property type="entry name" value="FAD/NAD-binding_dom"/>
</dbReference>
<evidence type="ECO:0000256" key="1">
    <source>
        <dbReference type="ARBA" id="ARBA00023002"/>
    </source>
</evidence>
<dbReference type="RefSeq" id="WP_165311663.1">
    <property type="nucleotide sequence ID" value="NZ_CP049331.1"/>
</dbReference>
<name>A0A6G7CJ28_9VIBR</name>
<keyword evidence="4" id="KW-1185">Reference proteome</keyword>
<dbReference type="PRINTS" id="PR00469">
    <property type="entry name" value="PNDRDTASEII"/>
</dbReference>